<protein>
    <submittedName>
        <fullName evidence="6">Uncharacterized protein</fullName>
    </submittedName>
</protein>
<proteinExistence type="inferred from homology"/>
<name>A0A9Q1BSZ5_HOLLE</name>
<organism evidence="6 7">
    <name type="scientific">Holothuria leucospilota</name>
    <name type="common">Black long sea cucumber</name>
    <name type="synonym">Mertensiothuria leucospilota</name>
    <dbReference type="NCBI Taxonomy" id="206669"/>
    <lineage>
        <taxon>Eukaryota</taxon>
        <taxon>Metazoa</taxon>
        <taxon>Echinodermata</taxon>
        <taxon>Eleutherozoa</taxon>
        <taxon>Echinozoa</taxon>
        <taxon>Holothuroidea</taxon>
        <taxon>Aspidochirotacea</taxon>
        <taxon>Aspidochirotida</taxon>
        <taxon>Holothuriidae</taxon>
        <taxon>Holothuria</taxon>
    </lineage>
</organism>
<comment type="similarity">
    <text evidence="2">Belongs to the TMEM9 family.</text>
</comment>
<accession>A0A9Q1BSZ5</accession>
<dbReference type="Pfam" id="PF05434">
    <property type="entry name" value="Tmemb_9"/>
    <property type="match status" value="1"/>
</dbReference>
<evidence type="ECO:0000313" key="7">
    <source>
        <dbReference type="Proteomes" id="UP001152320"/>
    </source>
</evidence>
<dbReference type="EMBL" id="JAIZAY010000012">
    <property type="protein sequence ID" value="KAJ8032014.1"/>
    <property type="molecule type" value="Genomic_DNA"/>
</dbReference>
<evidence type="ECO:0000256" key="2">
    <source>
        <dbReference type="ARBA" id="ARBA00007264"/>
    </source>
</evidence>
<reference evidence="6" key="1">
    <citation type="submission" date="2021-10" db="EMBL/GenBank/DDBJ databases">
        <title>Tropical sea cucumber genome reveals ecological adaptation and Cuvierian tubules defense mechanism.</title>
        <authorList>
            <person name="Chen T."/>
        </authorList>
    </citation>
    <scope>NUCLEOTIDE SEQUENCE</scope>
    <source>
        <strain evidence="6">Nanhai2018</strain>
        <tissue evidence="6">Muscle</tissue>
    </source>
</reference>
<evidence type="ECO:0000313" key="6">
    <source>
        <dbReference type="EMBL" id="KAJ8032014.1"/>
    </source>
</evidence>
<keyword evidence="3" id="KW-0812">Transmembrane</keyword>
<keyword evidence="5" id="KW-0472">Membrane</keyword>
<gene>
    <name evidence="6" type="ORF">HOLleu_25413</name>
</gene>
<dbReference type="PANTHER" id="PTHR13064:SF6">
    <property type="entry name" value="TRANSMEMBRANE PROTEIN 9"/>
    <property type="match status" value="1"/>
</dbReference>
<evidence type="ECO:0000256" key="4">
    <source>
        <dbReference type="ARBA" id="ARBA00022989"/>
    </source>
</evidence>
<dbReference type="InterPro" id="IPR008853">
    <property type="entry name" value="TMEM9/TMEM9B"/>
</dbReference>
<dbReference type="AlphaFoldDB" id="A0A9Q1BSZ5"/>
<evidence type="ECO:0000256" key="5">
    <source>
        <dbReference type="ARBA" id="ARBA00023136"/>
    </source>
</evidence>
<sequence>MTADYNLAQFEDVRCKCVCPSSSLDSKPNVTVKNIPAEDCDCGLVTLRNETECLRYESISIQEDEQASHLTQDSVRMESSVHRGASSWLARFGMAQKRWKKKVQKQREDIFENQTILS</sequence>
<keyword evidence="7" id="KW-1185">Reference proteome</keyword>
<evidence type="ECO:0000256" key="3">
    <source>
        <dbReference type="ARBA" id="ARBA00022692"/>
    </source>
</evidence>
<comment type="subcellular location">
    <subcellularLocation>
        <location evidence="1">Membrane</location>
    </subcellularLocation>
</comment>
<dbReference type="PANTHER" id="PTHR13064">
    <property type="entry name" value="TRANSMEMBRANE PROTEIN 9 FAMILY MEMBER"/>
    <property type="match status" value="1"/>
</dbReference>
<dbReference type="Proteomes" id="UP001152320">
    <property type="component" value="Chromosome 12"/>
</dbReference>
<dbReference type="GO" id="GO:0005765">
    <property type="term" value="C:lysosomal membrane"/>
    <property type="evidence" value="ECO:0007669"/>
    <property type="project" value="InterPro"/>
</dbReference>
<evidence type="ECO:0000256" key="1">
    <source>
        <dbReference type="ARBA" id="ARBA00004370"/>
    </source>
</evidence>
<keyword evidence="4" id="KW-1133">Transmembrane helix</keyword>
<dbReference type="OrthoDB" id="10059035at2759"/>
<comment type="caution">
    <text evidence="6">The sequence shown here is derived from an EMBL/GenBank/DDBJ whole genome shotgun (WGS) entry which is preliminary data.</text>
</comment>